<dbReference type="Gene3D" id="3.40.830.10">
    <property type="entry name" value="LigB-like"/>
    <property type="match status" value="1"/>
</dbReference>
<reference evidence="3 4" key="1">
    <citation type="submission" date="2024-04" db="EMBL/GenBank/DDBJ databases">
        <title>Tritrichomonas musculus Genome.</title>
        <authorList>
            <person name="Alves-Ferreira E."/>
            <person name="Grigg M."/>
            <person name="Lorenzi H."/>
            <person name="Galac M."/>
        </authorList>
    </citation>
    <scope>NUCLEOTIDE SEQUENCE [LARGE SCALE GENOMIC DNA]</scope>
    <source>
        <strain evidence="3 4">EAF2021</strain>
    </source>
</reference>
<feature type="compositionally biased region" description="Acidic residues" evidence="2">
    <location>
        <begin position="8"/>
        <end position="28"/>
    </location>
</feature>
<proteinExistence type="inferred from homology"/>
<dbReference type="PANTHER" id="PTHR11060">
    <property type="entry name" value="PROTEIN MEMO1"/>
    <property type="match status" value="1"/>
</dbReference>
<dbReference type="Pfam" id="PF01875">
    <property type="entry name" value="Memo"/>
    <property type="match status" value="1"/>
</dbReference>
<dbReference type="Proteomes" id="UP001470230">
    <property type="component" value="Unassembled WGS sequence"/>
</dbReference>
<sequence>MIGPQVLDDNDENINQEQEANEQNEEEQDQKLEDIEASRFTREMTHGGEWYPTDEQLDQMMKASFYYAPATDREQKNVVGIIAPHSCYSVCLKTAAKAYARIDPTEYQNIYILGTCHNIPLAACMVSQASEVITPFGSIKVNEDICHSLVNEHRSLFQYMPEYVDDNEHSLEMQYPLIRYVFGDQNPKIIPILVGSLNDEREEKIANILKPLITAPGSLFIISSDFTHWGEIFKFTQFANMKKPLSSQPLLFDNKAMQIIAGFNYDHFRFHIEEIKGSICGCYAICLMLHILNEGYKAEMVDRTQLSQILCSTDFSISYVAIVFRTDDVVPEEEENNDDL</sequence>
<evidence type="ECO:0000313" key="4">
    <source>
        <dbReference type="Proteomes" id="UP001470230"/>
    </source>
</evidence>
<dbReference type="EMBL" id="JAPFFF010000010">
    <property type="protein sequence ID" value="KAK8881565.1"/>
    <property type="molecule type" value="Genomic_DNA"/>
</dbReference>
<dbReference type="PANTHER" id="PTHR11060:SF0">
    <property type="entry name" value="PROTEIN MEMO1"/>
    <property type="match status" value="1"/>
</dbReference>
<evidence type="ECO:0000256" key="2">
    <source>
        <dbReference type="SAM" id="MobiDB-lite"/>
    </source>
</evidence>
<comment type="similarity">
    <text evidence="1">Belongs to the MEMO1 family.</text>
</comment>
<accession>A0ABR2JRL8</accession>
<keyword evidence="4" id="KW-1185">Reference proteome</keyword>
<comment type="caution">
    <text evidence="3">The sequence shown here is derived from an EMBL/GenBank/DDBJ whole genome shotgun (WGS) entry which is preliminary data.</text>
</comment>
<dbReference type="NCBIfam" id="TIGR04336">
    <property type="entry name" value="AmmeMemoSam_B"/>
    <property type="match status" value="1"/>
</dbReference>
<evidence type="ECO:0008006" key="5">
    <source>
        <dbReference type="Google" id="ProtNLM"/>
    </source>
</evidence>
<organism evidence="3 4">
    <name type="scientific">Tritrichomonas musculus</name>
    <dbReference type="NCBI Taxonomy" id="1915356"/>
    <lineage>
        <taxon>Eukaryota</taxon>
        <taxon>Metamonada</taxon>
        <taxon>Parabasalia</taxon>
        <taxon>Tritrichomonadida</taxon>
        <taxon>Tritrichomonadidae</taxon>
        <taxon>Tritrichomonas</taxon>
    </lineage>
</organism>
<protein>
    <recommendedName>
        <fullName evidence="5">Protein MEMO1</fullName>
    </recommendedName>
</protein>
<dbReference type="InterPro" id="IPR002737">
    <property type="entry name" value="MEMO1_fam"/>
</dbReference>
<dbReference type="CDD" id="cd07361">
    <property type="entry name" value="MEMO_like"/>
    <property type="match status" value="1"/>
</dbReference>
<name>A0ABR2JRL8_9EUKA</name>
<evidence type="ECO:0000313" key="3">
    <source>
        <dbReference type="EMBL" id="KAK8881565.1"/>
    </source>
</evidence>
<evidence type="ECO:0000256" key="1">
    <source>
        <dbReference type="ARBA" id="ARBA00006315"/>
    </source>
</evidence>
<gene>
    <name evidence="3" type="ORF">M9Y10_004309</name>
</gene>
<feature type="region of interest" description="Disordered" evidence="2">
    <location>
        <begin position="1"/>
        <end position="34"/>
    </location>
</feature>